<evidence type="ECO:0000259" key="2">
    <source>
        <dbReference type="PROSITE" id="PS50181"/>
    </source>
</evidence>
<name>A0AAD7FK50_9AGAR</name>
<evidence type="ECO:0000313" key="3">
    <source>
        <dbReference type="EMBL" id="KAJ7628895.1"/>
    </source>
</evidence>
<protein>
    <recommendedName>
        <fullName evidence="2">F-box domain-containing protein</fullName>
    </recommendedName>
</protein>
<sequence length="457" mass="51502">MAPPPTSLINRFPDEILAKIFEHLLASYGLAETTRATSTCHRWREIAIADTNLWLDIRVTAKSARDYNTLSAVLQRSQKRPISLHLLSPGTRQLQSILGVMRKHLARCESLHIRGDWALFAVMAVTLGQEDFPLLHRLSLVDTRAVPCQRIFPEPPFPLTFPLPNGHALRECELHGCSLGNTLLPNLHSMHIKLRSLDLTLNETTLNPQVFLIPTSLCIEGICVPPMVDLLVDRPALTQAEPVATTHLQSLVLKSLRATPVRDQWGVIIDRIEEDCGPFFRALDTSSLHRLSIDRWHHGRILDDFILVLLAARAPKFPNVTDLFLRGIDFGNNRTILNVALLAALPVLERLRIYEAPDWANEVMDVLSFYPVLCPGVCEVITETAVLLRDDGLPFRRYMLAYPPNGQTNYSWELNQSAFRYGGDLSEDEDSDGTVVLWSDSDDSEFSDDEGEQYEED</sequence>
<accession>A0AAD7FK50</accession>
<dbReference type="Gene3D" id="1.20.1280.50">
    <property type="match status" value="1"/>
</dbReference>
<feature type="region of interest" description="Disordered" evidence="1">
    <location>
        <begin position="425"/>
        <end position="457"/>
    </location>
</feature>
<dbReference type="SUPFAM" id="SSF81383">
    <property type="entry name" value="F-box domain"/>
    <property type="match status" value="1"/>
</dbReference>
<dbReference type="Proteomes" id="UP001221142">
    <property type="component" value="Unassembled WGS sequence"/>
</dbReference>
<dbReference type="PROSITE" id="PS50181">
    <property type="entry name" value="FBOX"/>
    <property type="match status" value="1"/>
</dbReference>
<dbReference type="Pfam" id="PF12937">
    <property type="entry name" value="F-box-like"/>
    <property type="match status" value="1"/>
</dbReference>
<evidence type="ECO:0000313" key="4">
    <source>
        <dbReference type="Proteomes" id="UP001221142"/>
    </source>
</evidence>
<organism evidence="3 4">
    <name type="scientific">Roridomyces roridus</name>
    <dbReference type="NCBI Taxonomy" id="1738132"/>
    <lineage>
        <taxon>Eukaryota</taxon>
        <taxon>Fungi</taxon>
        <taxon>Dikarya</taxon>
        <taxon>Basidiomycota</taxon>
        <taxon>Agaricomycotina</taxon>
        <taxon>Agaricomycetes</taxon>
        <taxon>Agaricomycetidae</taxon>
        <taxon>Agaricales</taxon>
        <taxon>Marasmiineae</taxon>
        <taxon>Mycenaceae</taxon>
        <taxon>Roridomyces</taxon>
    </lineage>
</organism>
<dbReference type="AlphaFoldDB" id="A0AAD7FK50"/>
<reference evidence="3" key="1">
    <citation type="submission" date="2023-03" db="EMBL/GenBank/DDBJ databases">
        <title>Massive genome expansion in bonnet fungi (Mycena s.s.) driven by repeated elements and novel gene families across ecological guilds.</title>
        <authorList>
            <consortium name="Lawrence Berkeley National Laboratory"/>
            <person name="Harder C.B."/>
            <person name="Miyauchi S."/>
            <person name="Viragh M."/>
            <person name="Kuo A."/>
            <person name="Thoen E."/>
            <person name="Andreopoulos B."/>
            <person name="Lu D."/>
            <person name="Skrede I."/>
            <person name="Drula E."/>
            <person name="Henrissat B."/>
            <person name="Morin E."/>
            <person name="Kohler A."/>
            <person name="Barry K."/>
            <person name="LaButti K."/>
            <person name="Morin E."/>
            <person name="Salamov A."/>
            <person name="Lipzen A."/>
            <person name="Mereny Z."/>
            <person name="Hegedus B."/>
            <person name="Baldrian P."/>
            <person name="Stursova M."/>
            <person name="Weitz H."/>
            <person name="Taylor A."/>
            <person name="Grigoriev I.V."/>
            <person name="Nagy L.G."/>
            <person name="Martin F."/>
            <person name="Kauserud H."/>
        </authorList>
    </citation>
    <scope>NUCLEOTIDE SEQUENCE</scope>
    <source>
        <strain evidence="3">9284</strain>
    </source>
</reference>
<dbReference type="SUPFAM" id="SSF52047">
    <property type="entry name" value="RNI-like"/>
    <property type="match status" value="1"/>
</dbReference>
<comment type="caution">
    <text evidence="3">The sequence shown here is derived from an EMBL/GenBank/DDBJ whole genome shotgun (WGS) entry which is preliminary data.</text>
</comment>
<feature type="domain" description="F-box" evidence="2">
    <location>
        <begin position="6"/>
        <end position="57"/>
    </location>
</feature>
<feature type="compositionally biased region" description="Acidic residues" evidence="1">
    <location>
        <begin position="440"/>
        <end position="457"/>
    </location>
</feature>
<dbReference type="InterPro" id="IPR001810">
    <property type="entry name" value="F-box_dom"/>
</dbReference>
<dbReference type="EMBL" id="JARKIF010000010">
    <property type="protein sequence ID" value="KAJ7628895.1"/>
    <property type="molecule type" value="Genomic_DNA"/>
</dbReference>
<keyword evidence="4" id="KW-1185">Reference proteome</keyword>
<evidence type="ECO:0000256" key="1">
    <source>
        <dbReference type="SAM" id="MobiDB-lite"/>
    </source>
</evidence>
<proteinExistence type="predicted"/>
<gene>
    <name evidence="3" type="ORF">FB45DRAFT_1080306</name>
</gene>
<dbReference type="InterPro" id="IPR036047">
    <property type="entry name" value="F-box-like_dom_sf"/>
</dbReference>